<organism evidence="1 2">
    <name type="scientific">Pararge aegeria aegeria</name>
    <dbReference type="NCBI Taxonomy" id="348720"/>
    <lineage>
        <taxon>Eukaryota</taxon>
        <taxon>Metazoa</taxon>
        <taxon>Ecdysozoa</taxon>
        <taxon>Arthropoda</taxon>
        <taxon>Hexapoda</taxon>
        <taxon>Insecta</taxon>
        <taxon>Pterygota</taxon>
        <taxon>Neoptera</taxon>
        <taxon>Endopterygota</taxon>
        <taxon>Lepidoptera</taxon>
        <taxon>Glossata</taxon>
        <taxon>Ditrysia</taxon>
        <taxon>Papilionoidea</taxon>
        <taxon>Nymphalidae</taxon>
        <taxon>Satyrinae</taxon>
        <taxon>Satyrini</taxon>
        <taxon>Parargina</taxon>
        <taxon>Pararge</taxon>
    </lineage>
</organism>
<comment type="caution">
    <text evidence="1">The sequence shown here is derived from an EMBL/GenBank/DDBJ whole genome shotgun (WGS) entry which is preliminary data.</text>
</comment>
<dbReference type="OrthoDB" id="8193815at2759"/>
<dbReference type="EMBL" id="CAKXAJ010022664">
    <property type="protein sequence ID" value="CAH2227232.1"/>
    <property type="molecule type" value="Genomic_DNA"/>
</dbReference>
<keyword evidence="2" id="KW-1185">Reference proteome</keyword>
<dbReference type="Proteomes" id="UP000838756">
    <property type="component" value="Unassembled WGS sequence"/>
</dbReference>
<proteinExistence type="predicted"/>
<protein>
    <submittedName>
        <fullName evidence="1">Jg5226 protein</fullName>
    </submittedName>
</protein>
<evidence type="ECO:0000313" key="2">
    <source>
        <dbReference type="Proteomes" id="UP000838756"/>
    </source>
</evidence>
<dbReference type="AlphaFoldDB" id="A0A8S4QYE5"/>
<accession>A0A8S4QYE5</accession>
<evidence type="ECO:0000313" key="1">
    <source>
        <dbReference type="EMBL" id="CAH2227232.1"/>
    </source>
</evidence>
<gene>
    <name evidence="1" type="primary">jg5226</name>
    <name evidence="1" type="ORF">PAEG_LOCUS7761</name>
</gene>
<name>A0A8S4QYE5_9NEOP</name>
<sequence length="112" mass="13549">MERSLLNIKRIHRIRNTEIRKTTKIIDALEHSQKLKWKWAGHIARMDKEKWTNRVTTWQGPTGKRKRGRPKERWVDEIIRKAGEYWLTKAKDRQSWGKMEEAFTRIGVHSEN</sequence>
<reference evidence="1" key="1">
    <citation type="submission" date="2022-03" db="EMBL/GenBank/DDBJ databases">
        <authorList>
            <person name="Lindestad O."/>
        </authorList>
    </citation>
    <scope>NUCLEOTIDE SEQUENCE</scope>
</reference>